<comment type="caution">
    <text evidence="2">The sequence shown here is derived from an EMBL/GenBank/DDBJ whole genome shotgun (WGS) entry which is preliminary data.</text>
</comment>
<dbReference type="Proteomes" id="UP000419144">
    <property type="component" value="Unassembled WGS sequence"/>
</dbReference>
<evidence type="ECO:0000313" key="2">
    <source>
        <dbReference type="EMBL" id="GET91711.1"/>
    </source>
</evidence>
<protein>
    <submittedName>
        <fullName evidence="2">Uncharacterized protein</fullName>
    </submittedName>
</protein>
<feature type="transmembrane region" description="Helical" evidence="1">
    <location>
        <begin position="97"/>
        <end position="118"/>
    </location>
</feature>
<keyword evidence="1" id="KW-0812">Transmembrane</keyword>
<keyword evidence="3" id="KW-1185">Reference proteome</keyword>
<accession>A0A640KR00</accession>
<dbReference type="OrthoDB" id="411535at2759"/>
<feature type="transmembrane region" description="Helical" evidence="1">
    <location>
        <begin position="138"/>
        <end position="158"/>
    </location>
</feature>
<organism evidence="2 3">
    <name type="scientific">Leishmania tarentolae</name>
    <name type="common">Sauroleishmania tarentolae</name>
    <dbReference type="NCBI Taxonomy" id="5689"/>
    <lineage>
        <taxon>Eukaryota</taxon>
        <taxon>Discoba</taxon>
        <taxon>Euglenozoa</taxon>
        <taxon>Kinetoplastea</taxon>
        <taxon>Metakinetoplastina</taxon>
        <taxon>Trypanosomatida</taxon>
        <taxon>Trypanosomatidae</taxon>
        <taxon>Leishmaniinae</taxon>
        <taxon>Leishmania</taxon>
        <taxon>lizard Leishmania</taxon>
    </lineage>
</organism>
<dbReference type="EMBL" id="BLBS01000049">
    <property type="protein sequence ID" value="GET91711.1"/>
    <property type="molecule type" value="Genomic_DNA"/>
</dbReference>
<dbReference type="VEuPathDB" id="TriTrypDB:LtaPh_3239000"/>
<sequence>MPLLDQLQEWLGSIEDEFWKAHNEVMEETGARALIDAATASSFSIGSLTQGFLHEIHNFYAAVNWSEPFFRYLGIFHVVVWVATITATWGAVSDERIMAVCAILGVLLLLGIPANSYAGRHAEWLLQEPGVNYFTEDGIMMMVIYLLPLLVLLVYLQLRQGYRIVSLMTQLKREQIRRRMRQEARCKNGSRVQGEEVLGENKKMQ</sequence>
<dbReference type="Pfam" id="PF14770">
    <property type="entry name" value="TMEM18"/>
    <property type="match status" value="1"/>
</dbReference>
<reference evidence="2" key="1">
    <citation type="submission" date="2019-11" db="EMBL/GenBank/DDBJ databases">
        <title>Leishmania tarentolae CDS.</title>
        <authorList>
            <person name="Goto Y."/>
            <person name="Yamagishi J."/>
        </authorList>
    </citation>
    <scope>NUCLEOTIDE SEQUENCE [LARGE SCALE GENOMIC DNA]</scope>
    <source>
        <strain evidence="2">Parrot Tar II</strain>
    </source>
</reference>
<name>A0A640KR00_LEITA</name>
<evidence type="ECO:0000313" key="3">
    <source>
        <dbReference type="Proteomes" id="UP000419144"/>
    </source>
</evidence>
<keyword evidence="1" id="KW-1133">Transmembrane helix</keyword>
<dbReference type="AlphaFoldDB" id="A0A640KR00"/>
<feature type="transmembrane region" description="Helical" evidence="1">
    <location>
        <begin position="69"/>
        <end position="90"/>
    </location>
</feature>
<keyword evidence="1" id="KW-0472">Membrane</keyword>
<dbReference type="InterPro" id="IPR026721">
    <property type="entry name" value="TMEM18"/>
</dbReference>
<proteinExistence type="predicted"/>
<gene>
    <name evidence="2" type="ORF">LtaPh_3239000</name>
</gene>
<evidence type="ECO:0000256" key="1">
    <source>
        <dbReference type="SAM" id="Phobius"/>
    </source>
</evidence>